<dbReference type="EMBL" id="JAPAAF010000027">
    <property type="protein sequence ID" value="MCW0484026.1"/>
    <property type="molecule type" value="Genomic_DNA"/>
</dbReference>
<accession>A0AA41Y5Y5</accession>
<keyword evidence="1" id="KW-0489">Methyltransferase</keyword>
<keyword evidence="5" id="KW-1185">Reference proteome</keyword>
<dbReference type="PANTHER" id="PTHR10509:SF14">
    <property type="entry name" value="CAFFEOYL-COA O-METHYLTRANSFERASE 3-RELATED"/>
    <property type="match status" value="1"/>
</dbReference>
<dbReference type="GO" id="GO:0008171">
    <property type="term" value="F:O-methyltransferase activity"/>
    <property type="evidence" value="ECO:0007669"/>
    <property type="project" value="InterPro"/>
</dbReference>
<dbReference type="InterPro" id="IPR002935">
    <property type="entry name" value="SAM_O-MeTrfase"/>
</dbReference>
<protein>
    <submittedName>
        <fullName evidence="4">O-methyltransferase</fullName>
    </submittedName>
</protein>
<dbReference type="PANTHER" id="PTHR10509">
    <property type="entry name" value="O-METHYLTRANSFERASE-RELATED"/>
    <property type="match status" value="1"/>
</dbReference>
<dbReference type="SUPFAM" id="SSF53335">
    <property type="entry name" value="S-adenosyl-L-methionine-dependent methyltransferases"/>
    <property type="match status" value="1"/>
</dbReference>
<gene>
    <name evidence="4" type="ORF">N2K84_14890</name>
</gene>
<dbReference type="Gene3D" id="3.40.50.150">
    <property type="entry name" value="Vaccinia Virus protein VP39"/>
    <property type="match status" value="1"/>
</dbReference>
<dbReference type="InterPro" id="IPR050362">
    <property type="entry name" value="Cation-dep_OMT"/>
</dbReference>
<evidence type="ECO:0000256" key="1">
    <source>
        <dbReference type="ARBA" id="ARBA00022603"/>
    </source>
</evidence>
<evidence type="ECO:0000256" key="2">
    <source>
        <dbReference type="ARBA" id="ARBA00022679"/>
    </source>
</evidence>
<dbReference type="AlphaFoldDB" id="A0AA41Y5Y5"/>
<dbReference type="InterPro" id="IPR029063">
    <property type="entry name" value="SAM-dependent_MTases_sf"/>
</dbReference>
<dbReference type="RefSeq" id="WP_282592618.1">
    <property type="nucleotide sequence ID" value="NZ_JAPAAF010000027.1"/>
</dbReference>
<reference evidence="4" key="1">
    <citation type="submission" date="2022-10" db="EMBL/GenBank/DDBJ databases">
        <title>Gaoshiqiia sediminis gen. nov., sp. nov., isolated from coastal sediment.</title>
        <authorList>
            <person name="Yu W.X."/>
            <person name="Mu D.S."/>
            <person name="Du J.Z."/>
            <person name="Liang Y.Q."/>
        </authorList>
    </citation>
    <scope>NUCLEOTIDE SEQUENCE</scope>
    <source>
        <strain evidence="4">A06</strain>
    </source>
</reference>
<organism evidence="4 5">
    <name type="scientific">Gaoshiqia sediminis</name>
    <dbReference type="NCBI Taxonomy" id="2986998"/>
    <lineage>
        <taxon>Bacteria</taxon>
        <taxon>Pseudomonadati</taxon>
        <taxon>Bacteroidota</taxon>
        <taxon>Bacteroidia</taxon>
        <taxon>Marinilabiliales</taxon>
        <taxon>Prolixibacteraceae</taxon>
        <taxon>Gaoshiqia</taxon>
    </lineage>
</organism>
<dbReference type="Pfam" id="PF01596">
    <property type="entry name" value="Methyltransf_3"/>
    <property type="match status" value="1"/>
</dbReference>
<evidence type="ECO:0000256" key="3">
    <source>
        <dbReference type="ARBA" id="ARBA00022691"/>
    </source>
</evidence>
<name>A0AA41Y5Y5_9BACT</name>
<comment type="caution">
    <text evidence="4">The sequence shown here is derived from an EMBL/GenBank/DDBJ whole genome shotgun (WGS) entry which is preliminary data.</text>
</comment>
<dbReference type="GO" id="GO:0008757">
    <property type="term" value="F:S-adenosylmethionine-dependent methyltransferase activity"/>
    <property type="evidence" value="ECO:0007669"/>
    <property type="project" value="TreeGrafter"/>
</dbReference>
<sequence length="211" mass="24024">MTGNDLEKYILDHTEDEDPVLKELDRETHLNVLRPRMLSGHLQGKILEMFSHMIRPDRILEIGTFTGYSAICLAKGLNNGGILHTIELNDELEAIARKYIGKAGLTNRIVCHMGDACEIIPTLNETFDLVFLDGDKREYSHYFDLVFDKVRPGGFIFADNILWSGKVTEAVDPRDEQTIGILQFNNKMKNDPRVSQVILPLRDGLMLIRKI</sequence>
<dbReference type="GO" id="GO:0032259">
    <property type="term" value="P:methylation"/>
    <property type="evidence" value="ECO:0007669"/>
    <property type="project" value="UniProtKB-KW"/>
</dbReference>
<dbReference type="CDD" id="cd02440">
    <property type="entry name" value="AdoMet_MTases"/>
    <property type="match status" value="1"/>
</dbReference>
<keyword evidence="2" id="KW-0808">Transferase</keyword>
<evidence type="ECO:0000313" key="5">
    <source>
        <dbReference type="Proteomes" id="UP001163821"/>
    </source>
</evidence>
<proteinExistence type="predicted"/>
<evidence type="ECO:0000313" key="4">
    <source>
        <dbReference type="EMBL" id="MCW0484026.1"/>
    </source>
</evidence>
<dbReference type="PROSITE" id="PS51682">
    <property type="entry name" value="SAM_OMT_I"/>
    <property type="match status" value="1"/>
</dbReference>
<dbReference type="Proteomes" id="UP001163821">
    <property type="component" value="Unassembled WGS sequence"/>
</dbReference>
<keyword evidence="3" id="KW-0949">S-adenosyl-L-methionine</keyword>